<dbReference type="GO" id="GO:0016604">
    <property type="term" value="C:nuclear body"/>
    <property type="evidence" value="ECO:0007669"/>
    <property type="project" value="TreeGrafter"/>
</dbReference>
<dbReference type="VEuPathDB" id="FungiDB:SPPG_08097"/>
<dbReference type="GO" id="GO:0045739">
    <property type="term" value="P:positive regulation of DNA repair"/>
    <property type="evidence" value="ECO:0007669"/>
    <property type="project" value="InterPro"/>
</dbReference>
<keyword evidence="5" id="KW-0963">Cytoplasm</keyword>
<dbReference type="GO" id="GO:0070552">
    <property type="term" value="C:BRISC complex"/>
    <property type="evidence" value="ECO:0007669"/>
    <property type="project" value="InterPro"/>
</dbReference>
<dbReference type="OMA" id="RPQHQWP"/>
<dbReference type="GO" id="GO:0007095">
    <property type="term" value="P:mitotic G2 DNA damage checkpoint signaling"/>
    <property type="evidence" value="ECO:0007669"/>
    <property type="project" value="TreeGrafter"/>
</dbReference>
<dbReference type="GO" id="GO:0006302">
    <property type="term" value="P:double-strand break repair"/>
    <property type="evidence" value="ECO:0007669"/>
    <property type="project" value="TreeGrafter"/>
</dbReference>
<dbReference type="AlphaFoldDB" id="A0A0L0H707"/>
<dbReference type="RefSeq" id="XP_016604548.1">
    <property type="nucleotide sequence ID" value="XM_016756251.1"/>
</dbReference>
<protein>
    <recommendedName>
        <fullName evidence="4">BRISC and BRCA1-A complex member 1</fullName>
    </recommendedName>
    <alternativeName>
        <fullName evidence="14">Mediator of RAP80 interactions and targeting subunit of 40 kDa</fullName>
    </alternativeName>
    <alternativeName>
        <fullName evidence="15">New component of the BRCA1-A complex</fullName>
    </alternativeName>
</protein>
<evidence type="ECO:0000256" key="13">
    <source>
        <dbReference type="ARBA" id="ARBA00023306"/>
    </source>
</evidence>
<gene>
    <name evidence="16" type="ORF">SPPG_08097</name>
</gene>
<organism evidence="16 17">
    <name type="scientific">Spizellomyces punctatus (strain DAOM BR117)</name>
    <dbReference type="NCBI Taxonomy" id="645134"/>
    <lineage>
        <taxon>Eukaryota</taxon>
        <taxon>Fungi</taxon>
        <taxon>Fungi incertae sedis</taxon>
        <taxon>Chytridiomycota</taxon>
        <taxon>Chytridiomycota incertae sedis</taxon>
        <taxon>Chytridiomycetes</taxon>
        <taxon>Spizellomycetales</taxon>
        <taxon>Spizellomycetaceae</taxon>
        <taxon>Spizellomyces</taxon>
    </lineage>
</organism>
<evidence type="ECO:0000256" key="8">
    <source>
        <dbReference type="ARBA" id="ARBA00022776"/>
    </source>
</evidence>
<dbReference type="EMBL" id="KQ257468">
    <property type="protein sequence ID" value="KNC96508.1"/>
    <property type="molecule type" value="Genomic_DNA"/>
</dbReference>
<evidence type="ECO:0000256" key="12">
    <source>
        <dbReference type="ARBA" id="ARBA00023242"/>
    </source>
</evidence>
<evidence type="ECO:0000313" key="17">
    <source>
        <dbReference type="Proteomes" id="UP000053201"/>
    </source>
</evidence>
<proteinExistence type="inferred from homology"/>
<keyword evidence="17" id="KW-1185">Reference proteome</keyword>
<dbReference type="InterPro" id="IPR036465">
    <property type="entry name" value="vWFA_dom_sf"/>
</dbReference>
<name>A0A0L0H707_SPIPD</name>
<comment type="subcellular location">
    <subcellularLocation>
        <location evidence="2">Cytoplasm</location>
    </subcellularLocation>
    <subcellularLocation>
        <location evidence="1">Nucleus</location>
    </subcellularLocation>
</comment>
<dbReference type="GO" id="GO:0006325">
    <property type="term" value="P:chromatin organization"/>
    <property type="evidence" value="ECO:0007669"/>
    <property type="project" value="UniProtKB-KW"/>
</dbReference>
<evidence type="ECO:0000256" key="15">
    <source>
        <dbReference type="ARBA" id="ARBA00031038"/>
    </source>
</evidence>
<evidence type="ECO:0000256" key="10">
    <source>
        <dbReference type="ARBA" id="ARBA00022853"/>
    </source>
</evidence>
<evidence type="ECO:0000256" key="3">
    <source>
        <dbReference type="ARBA" id="ARBA00010809"/>
    </source>
</evidence>
<dbReference type="InterPro" id="IPR026126">
    <property type="entry name" value="BABAM1"/>
</dbReference>
<keyword evidence="7" id="KW-0227">DNA damage</keyword>
<dbReference type="GO" id="GO:0005737">
    <property type="term" value="C:cytoplasm"/>
    <property type="evidence" value="ECO:0007669"/>
    <property type="project" value="UniProtKB-SubCell"/>
</dbReference>
<keyword evidence="11" id="KW-0234">DNA repair</keyword>
<evidence type="ECO:0000256" key="2">
    <source>
        <dbReference type="ARBA" id="ARBA00004496"/>
    </source>
</evidence>
<evidence type="ECO:0000256" key="9">
    <source>
        <dbReference type="ARBA" id="ARBA00022786"/>
    </source>
</evidence>
<evidence type="ECO:0000256" key="14">
    <source>
        <dbReference type="ARBA" id="ARBA00030984"/>
    </source>
</evidence>
<evidence type="ECO:0000256" key="1">
    <source>
        <dbReference type="ARBA" id="ARBA00004123"/>
    </source>
</evidence>
<sequence>MFLPEKIVFCVDIGEEAGSGLLTHPPVTRLEWAKRLMKRFVFQKSRLNPAHQFGICTAGVITLWHAQFSSDENAIDKAIEQIQSEDERTEWNMQTLFEALAEHIPNNESDYVLRVILIYCRSNVPPPPTREYKYLLDNPRLFFDCVYLHDKESAENNVQAIYDALIQLEDEGKNQLFEVTRERRRFTIAMTKLLAHPQQRYPGDDSTWLLQPSPAVL</sequence>
<dbReference type="PANTHER" id="PTHR15660">
    <property type="entry name" value="BRISC AND BRCA1-A COMPLEX MEMBER 1"/>
    <property type="match status" value="1"/>
</dbReference>
<dbReference type="Gene3D" id="3.40.50.410">
    <property type="entry name" value="von Willebrand factor, type A domain"/>
    <property type="match status" value="1"/>
</dbReference>
<comment type="similarity">
    <text evidence="3">Belongs to the BABAM1 family.</text>
</comment>
<dbReference type="GO" id="GO:0051301">
    <property type="term" value="P:cell division"/>
    <property type="evidence" value="ECO:0007669"/>
    <property type="project" value="UniProtKB-KW"/>
</dbReference>
<keyword evidence="12" id="KW-0539">Nucleus</keyword>
<keyword evidence="10" id="KW-0156">Chromatin regulator</keyword>
<evidence type="ECO:0000256" key="11">
    <source>
        <dbReference type="ARBA" id="ARBA00023204"/>
    </source>
</evidence>
<dbReference type="OrthoDB" id="547311at2759"/>
<keyword evidence="6" id="KW-0132">Cell division</keyword>
<accession>A0A0L0H707</accession>
<keyword evidence="9" id="KW-0833">Ubl conjugation pathway</keyword>
<dbReference type="GeneID" id="27691274"/>
<keyword evidence="8" id="KW-0498">Mitosis</keyword>
<reference evidence="16 17" key="1">
    <citation type="submission" date="2009-08" db="EMBL/GenBank/DDBJ databases">
        <title>The Genome Sequence of Spizellomyces punctatus strain DAOM BR117.</title>
        <authorList>
            <consortium name="The Broad Institute Genome Sequencing Platform"/>
            <person name="Russ C."/>
            <person name="Cuomo C."/>
            <person name="Shea T."/>
            <person name="Young S.K."/>
            <person name="Zeng Q."/>
            <person name="Koehrsen M."/>
            <person name="Haas B."/>
            <person name="Borodovsky M."/>
            <person name="Guigo R."/>
            <person name="Alvarado L."/>
            <person name="Berlin A."/>
            <person name="Bochicchio J."/>
            <person name="Borenstein D."/>
            <person name="Chapman S."/>
            <person name="Chen Z."/>
            <person name="Engels R."/>
            <person name="Freedman E."/>
            <person name="Gellesch M."/>
            <person name="Goldberg J."/>
            <person name="Griggs A."/>
            <person name="Gujja S."/>
            <person name="Heiman D."/>
            <person name="Hepburn T."/>
            <person name="Howarth C."/>
            <person name="Jen D."/>
            <person name="Larson L."/>
            <person name="Lewis B."/>
            <person name="Mehta T."/>
            <person name="Park D."/>
            <person name="Pearson M."/>
            <person name="Roberts A."/>
            <person name="Saif S."/>
            <person name="Shenoy N."/>
            <person name="Sisk P."/>
            <person name="Stolte C."/>
            <person name="Sykes S."/>
            <person name="Thomson T."/>
            <person name="Walk T."/>
            <person name="White J."/>
            <person name="Yandava C."/>
            <person name="Burger G."/>
            <person name="Gray M.W."/>
            <person name="Holland P.W.H."/>
            <person name="King N."/>
            <person name="Lang F.B.F."/>
            <person name="Roger A.J."/>
            <person name="Ruiz-Trillo I."/>
            <person name="Lander E."/>
            <person name="Nusbaum C."/>
        </authorList>
    </citation>
    <scope>NUCLEOTIDE SEQUENCE [LARGE SCALE GENOMIC DNA]</scope>
    <source>
        <strain evidence="16 17">DAOM BR117</strain>
    </source>
</reference>
<dbReference type="PANTHER" id="PTHR15660:SF1">
    <property type="entry name" value="BRISC AND BRCA1-A COMPLEX MEMBER 1"/>
    <property type="match status" value="1"/>
</dbReference>
<evidence type="ECO:0000256" key="4">
    <source>
        <dbReference type="ARBA" id="ARBA00019437"/>
    </source>
</evidence>
<evidence type="ECO:0000256" key="5">
    <source>
        <dbReference type="ARBA" id="ARBA00022490"/>
    </source>
</evidence>
<keyword evidence="13" id="KW-0131">Cell cycle</keyword>
<evidence type="ECO:0000256" key="6">
    <source>
        <dbReference type="ARBA" id="ARBA00022618"/>
    </source>
</evidence>
<dbReference type="Proteomes" id="UP000053201">
    <property type="component" value="Unassembled WGS sequence"/>
</dbReference>
<evidence type="ECO:0000256" key="7">
    <source>
        <dbReference type="ARBA" id="ARBA00022763"/>
    </source>
</evidence>
<dbReference type="STRING" id="645134.A0A0L0H707"/>
<evidence type="ECO:0000313" key="16">
    <source>
        <dbReference type="EMBL" id="KNC96508.1"/>
    </source>
</evidence>
<dbReference type="eggNOG" id="ENOG502QS5S">
    <property type="taxonomic scope" value="Eukaryota"/>
</dbReference>
<dbReference type="InParanoid" id="A0A0L0H707"/>
<dbReference type="CDD" id="cd21502">
    <property type="entry name" value="vWA_BABAM1"/>
    <property type="match status" value="1"/>
</dbReference>